<name>A0A9P6ZTJ3_9AGAM</name>
<protein>
    <submittedName>
        <fullName evidence="1">Uncharacterized protein</fullName>
    </submittedName>
</protein>
<reference evidence="1" key="1">
    <citation type="journal article" date="2020" name="New Phytol.">
        <title>Comparative genomics reveals dynamic genome evolution in host specialist ectomycorrhizal fungi.</title>
        <authorList>
            <person name="Lofgren L.A."/>
            <person name="Nguyen N.H."/>
            <person name="Vilgalys R."/>
            <person name="Ruytinx J."/>
            <person name="Liao H.L."/>
            <person name="Branco S."/>
            <person name="Kuo A."/>
            <person name="LaButti K."/>
            <person name="Lipzen A."/>
            <person name="Andreopoulos W."/>
            <person name="Pangilinan J."/>
            <person name="Riley R."/>
            <person name="Hundley H."/>
            <person name="Na H."/>
            <person name="Barry K."/>
            <person name="Grigoriev I.V."/>
            <person name="Stajich J.E."/>
            <person name="Kennedy P.G."/>
        </authorList>
    </citation>
    <scope>NUCLEOTIDE SEQUENCE</scope>
    <source>
        <strain evidence="1">DOB743</strain>
    </source>
</reference>
<evidence type="ECO:0000313" key="1">
    <source>
        <dbReference type="EMBL" id="KAG1775985.1"/>
    </source>
</evidence>
<sequence>MYSQNANFITDILKPISHSEKLPNRPQSAVSGSDVSVQILPAAWVPALADTYSDVLSAAARSLSPFSLRLSSTSCNNNRTHAGNLLRFRLCLRLLILVHHPVHRLYKRRLTPRIKPKCACRAPNTNDIPHNALPTQYTHAHAQAYPPPKFTLVDFRIVGKRERFLISLYSHHQQVPSCFACNSTVLGGFRSEKFVAASREKQHVFPFVESELVFASTQDFGSTDRHREKYNLRATEYMSRVSTFLFPAFSRNSV</sequence>
<gene>
    <name evidence="1" type="ORF">EV702DRAFT_1046620</name>
</gene>
<dbReference type="Proteomes" id="UP000714275">
    <property type="component" value="Unassembled WGS sequence"/>
</dbReference>
<dbReference type="AlphaFoldDB" id="A0A9P6ZTJ3"/>
<dbReference type="EMBL" id="JABBWD010000030">
    <property type="protein sequence ID" value="KAG1775985.1"/>
    <property type="molecule type" value="Genomic_DNA"/>
</dbReference>
<accession>A0A9P6ZTJ3</accession>
<evidence type="ECO:0000313" key="2">
    <source>
        <dbReference type="Proteomes" id="UP000714275"/>
    </source>
</evidence>
<comment type="caution">
    <text evidence="1">The sequence shown here is derived from an EMBL/GenBank/DDBJ whole genome shotgun (WGS) entry which is preliminary data.</text>
</comment>
<keyword evidence="2" id="KW-1185">Reference proteome</keyword>
<proteinExistence type="predicted"/>
<organism evidence="1 2">
    <name type="scientific">Suillus placidus</name>
    <dbReference type="NCBI Taxonomy" id="48579"/>
    <lineage>
        <taxon>Eukaryota</taxon>
        <taxon>Fungi</taxon>
        <taxon>Dikarya</taxon>
        <taxon>Basidiomycota</taxon>
        <taxon>Agaricomycotina</taxon>
        <taxon>Agaricomycetes</taxon>
        <taxon>Agaricomycetidae</taxon>
        <taxon>Boletales</taxon>
        <taxon>Suillineae</taxon>
        <taxon>Suillaceae</taxon>
        <taxon>Suillus</taxon>
    </lineage>
</organism>